<reference evidence="3" key="1">
    <citation type="journal article" date="2017" name="bioRxiv">
        <title>Comparative analysis of the genomes of Stylophora pistillata and Acropora digitifera provides evidence for extensive differences between species of corals.</title>
        <authorList>
            <person name="Voolstra C.R."/>
            <person name="Li Y."/>
            <person name="Liew Y.J."/>
            <person name="Baumgarten S."/>
            <person name="Zoccola D."/>
            <person name="Flot J.-F."/>
            <person name="Tambutte S."/>
            <person name="Allemand D."/>
            <person name="Aranda M."/>
        </authorList>
    </citation>
    <scope>NUCLEOTIDE SEQUENCE [LARGE SCALE GENOMIC DNA]</scope>
</reference>
<comment type="caution">
    <text evidence="2">The sequence shown here is derived from an EMBL/GenBank/DDBJ whole genome shotgun (WGS) entry which is preliminary data.</text>
</comment>
<dbReference type="OrthoDB" id="10497237at2759"/>
<protein>
    <submittedName>
        <fullName evidence="2">Uncharacterized protein</fullName>
    </submittedName>
</protein>
<sequence>MLVRRVPVWSVHDVITVDAMGSKRRVEAAFVNRNWLEPSTDWKTLKSTIRGKMAFVTKQTSSIVHVAINLISFLVICTRADVTSECANVATCIGTYADIYNSLASDESSFNIESALYPANEPSSVLVFVNLCGQNGSDKACDNSTPGVKKYTWSLRSLYAAFPPLFLEISSLFSILVTPRTKHLNITIPPFCCNVSEEDREKMIKNVLASLQDLAVLPGLRDPRLNFAESVIEGHILDMKASGRSYTRQINAHRVHKPVLVGQSFYGRETADDILKTAFLSVIGAVSWLSFKSRKVSSNSSQCIEAANKAADAAKELAAKITELQPDGTGIHSAIVAATTAACNSASAAAAAATAVAAALAETGRNENTTPNGNELGEEGLPLRSNRRPSPQ</sequence>
<keyword evidence="3" id="KW-1185">Reference proteome</keyword>
<gene>
    <name evidence="2" type="ORF">AWC38_SpisGene12176</name>
</gene>
<accession>A0A2B4S3D6</accession>
<evidence type="ECO:0000256" key="1">
    <source>
        <dbReference type="SAM" id="MobiDB-lite"/>
    </source>
</evidence>
<organism evidence="2 3">
    <name type="scientific">Stylophora pistillata</name>
    <name type="common">Smooth cauliflower coral</name>
    <dbReference type="NCBI Taxonomy" id="50429"/>
    <lineage>
        <taxon>Eukaryota</taxon>
        <taxon>Metazoa</taxon>
        <taxon>Cnidaria</taxon>
        <taxon>Anthozoa</taxon>
        <taxon>Hexacorallia</taxon>
        <taxon>Scleractinia</taxon>
        <taxon>Astrocoeniina</taxon>
        <taxon>Pocilloporidae</taxon>
        <taxon>Stylophora</taxon>
    </lineage>
</organism>
<feature type="region of interest" description="Disordered" evidence="1">
    <location>
        <begin position="363"/>
        <end position="392"/>
    </location>
</feature>
<evidence type="ECO:0000313" key="3">
    <source>
        <dbReference type="Proteomes" id="UP000225706"/>
    </source>
</evidence>
<evidence type="ECO:0000313" key="2">
    <source>
        <dbReference type="EMBL" id="PFX23290.1"/>
    </source>
</evidence>
<dbReference type="Proteomes" id="UP000225706">
    <property type="component" value="Unassembled WGS sequence"/>
</dbReference>
<proteinExistence type="predicted"/>
<name>A0A2B4S3D6_STYPI</name>
<dbReference type="AlphaFoldDB" id="A0A2B4S3D6"/>
<dbReference type="EMBL" id="LSMT01000212">
    <property type="protein sequence ID" value="PFX23290.1"/>
    <property type="molecule type" value="Genomic_DNA"/>
</dbReference>